<gene>
    <name evidence="6" type="ORF">B0H67DRAFT_482191</name>
</gene>
<name>A0AA40AYX2_9PEZI</name>
<comment type="caution">
    <text evidence="6">The sequence shown here is derived from an EMBL/GenBank/DDBJ whole genome shotgun (WGS) entry which is preliminary data.</text>
</comment>
<feature type="region of interest" description="Disordered" evidence="4">
    <location>
        <begin position="118"/>
        <end position="150"/>
    </location>
</feature>
<keyword evidence="2 6" id="KW-0378">Hydrolase</keyword>
<dbReference type="PANTHER" id="PTHR45626:SF22">
    <property type="entry name" value="DNA REPAIR PROTEIN RAD5"/>
    <property type="match status" value="1"/>
</dbReference>
<dbReference type="SMART" id="SM00490">
    <property type="entry name" value="HELICc"/>
    <property type="match status" value="1"/>
</dbReference>
<dbReference type="InterPro" id="IPR001650">
    <property type="entry name" value="Helicase_C-like"/>
</dbReference>
<dbReference type="EMBL" id="JAUKUA010000002">
    <property type="protein sequence ID" value="KAK0724560.1"/>
    <property type="molecule type" value="Genomic_DNA"/>
</dbReference>
<evidence type="ECO:0000256" key="1">
    <source>
        <dbReference type="ARBA" id="ARBA00022741"/>
    </source>
</evidence>
<keyword evidence="7" id="KW-1185">Reference proteome</keyword>
<reference evidence="6" key="1">
    <citation type="submission" date="2023-06" db="EMBL/GenBank/DDBJ databases">
        <title>Genome-scale phylogeny and comparative genomics of the fungal order Sordariales.</title>
        <authorList>
            <consortium name="Lawrence Berkeley National Laboratory"/>
            <person name="Hensen N."/>
            <person name="Bonometti L."/>
            <person name="Westerberg I."/>
            <person name="Brannstrom I.O."/>
            <person name="Guillou S."/>
            <person name="Cros-Aarteil S."/>
            <person name="Calhoun S."/>
            <person name="Haridas S."/>
            <person name="Kuo A."/>
            <person name="Mondo S."/>
            <person name="Pangilinan J."/>
            <person name="Riley R."/>
            <person name="Labutti K."/>
            <person name="Andreopoulos B."/>
            <person name="Lipzen A."/>
            <person name="Chen C."/>
            <person name="Yanf M."/>
            <person name="Daum C."/>
            <person name="Ng V."/>
            <person name="Clum A."/>
            <person name="Steindorff A."/>
            <person name="Ohm R."/>
            <person name="Martin F."/>
            <person name="Silar P."/>
            <person name="Natvig D."/>
            <person name="Lalanne C."/>
            <person name="Gautier V."/>
            <person name="Ament-Velasquez S.L."/>
            <person name="Kruys A."/>
            <person name="Hutchinson M.I."/>
            <person name="Powell A.J."/>
            <person name="Barry K."/>
            <person name="Miller A.N."/>
            <person name="Grigoriev I.V."/>
            <person name="Debuchy R."/>
            <person name="Gladieux P."/>
            <person name="Thoren M.H."/>
            <person name="Johannesson H."/>
        </authorList>
    </citation>
    <scope>NUCLEOTIDE SEQUENCE</scope>
    <source>
        <strain evidence="6">SMH4607-1</strain>
    </source>
</reference>
<dbReference type="GO" id="GO:0016787">
    <property type="term" value="F:hydrolase activity"/>
    <property type="evidence" value="ECO:0007669"/>
    <property type="project" value="UniProtKB-KW"/>
</dbReference>
<feature type="compositionally biased region" description="Basic and acidic residues" evidence="4">
    <location>
        <begin position="123"/>
        <end position="139"/>
    </location>
</feature>
<proteinExistence type="predicted"/>
<dbReference type="SUPFAM" id="SSF52540">
    <property type="entry name" value="P-loop containing nucleoside triphosphate hydrolases"/>
    <property type="match status" value="1"/>
</dbReference>
<dbReference type="InterPro" id="IPR049730">
    <property type="entry name" value="SNF2/RAD54-like_C"/>
</dbReference>
<dbReference type="InterPro" id="IPR027417">
    <property type="entry name" value="P-loop_NTPase"/>
</dbReference>
<dbReference type="GO" id="GO:0008094">
    <property type="term" value="F:ATP-dependent activity, acting on DNA"/>
    <property type="evidence" value="ECO:0007669"/>
    <property type="project" value="TreeGrafter"/>
</dbReference>
<dbReference type="GO" id="GO:0006281">
    <property type="term" value="P:DNA repair"/>
    <property type="evidence" value="ECO:0007669"/>
    <property type="project" value="TreeGrafter"/>
</dbReference>
<dbReference type="PROSITE" id="PS51194">
    <property type="entry name" value="HELICASE_CTER"/>
    <property type="match status" value="1"/>
</dbReference>
<dbReference type="GO" id="GO:0005634">
    <property type="term" value="C:nucleus"/>
    <property type="evidence" value="ECO:0007669"/>
    <property type="project" value="TreeGrafter"/>
</dbReference>
<dbReference type="GO" id="GO:0005524">
    <property type="term" value="F:ATP binding"/>
    <property type="evidence" value="ECO:0007669"/>
    <property type="project" value="UniProtKB-KW"/>
</dbReference>
<evidence type="ECO:0000313" key="6">
    <source>
        <dbReference type="EMBL" id="KAK0724560.1"/>
    </source>
</evidence>
<organism evidence="6 7">
    <name type="scientific">Lasiosphaeris hirsuta</name>
    <dbReference type="NCBI Taxonomy" id="260670"/>
    <lineage>
        <taxon>Eukaryota</taxon>
        <taxon>Fungi</taxon>
        <taxon>Dikarya</taxon>
        <taxon>Ascomycota</taxon>
        <taxon>Pezizomycotina</taxon>
        <taxon>Sordariomycetes</taxon>
        <taxon>Sordariomycetidae</taxon>
        <taxon>Sordariales</taxon>
        <taxon>Lasiosphaeriaceae</taxon>
        <taxon>Lasiosphaeris</taxon>
    </lineage>
</organism>
<dbReference type="Proteomes" id="UP001172102">
    <property type="component" value="Unassembled WGS sequence"/>
</dbReference>
<evidence type="ECO:0000313" key="7">
    <source>
        <dbReference type="Proteomes" id="UP001172102"/>
    </source>
</evidence>
<protein>
    <submittedName>
        <fullName evidence="6">P-loop containing nucleoside triphosphate hydrolase protein</fullName>
    </submittedName>
</protein>
<dbReference type="Pfam" id="PF00271">
    <property type="entry name" value="Helicase_C"/>
    <property type="match status" value="1"/>
</dbReference>
<keyword evidence="1" id="KW-0547">Nucleotide-binding</keyword>
<dbReference type="AlphaFoldDB" id="A0AA40AYX2"/>
<evidence type="ECO:0000256" key="3">
    <source>
        <dbReference type="ARBA" id="ARBA00022840"/>
    </source>
</evidence>
<evidence type="ECO:0000259" key="5">
    <source>
        <dbReference type="PROSITE" id="PS51194"/>
    </source>
</evidence>
<accession>A0AA40AYX2</accession>
<dbReference type="CDD" id="cd18793">
    <property type="entry name" value="SF2_C_SNF"/>
    <property type="match status" value="1"/>
</dbReference>
<keyword evidence="3" id="KW-0067">ATP-binding</keyword>
<dbReference type="Gene3D" id="3.40.50.300">
    <property type="entry name" value="P-loop containing nucleotide triphosphate hydrolases"/>
    <property type="match status" value="1"/>
</dbReference>
<evidence type="ECO:0000256" key="4">
    <source>
        <dbReference type="SAM" id="MobiDB-lite"/>
    </source>
</evidence>
<sequence>SLVFASWRQTLDSLAGRLYRKGIKYVQIDGRVTGIDRHKYLNRFQTDPEVNVLIMSLDIGSVGLTVTAATRVHIVEPQWSPSIEDQATARAHRMGQTKTATVVRYITKSSVEQVCRPTEIPQEDLKSNRCRHTDNRRATGSEAQAREAVA</sequence>
<evidence type="ECO:0000256" key="2">
    <source>
        <dbReference type="ARBA" id="ARBA00022801"/>
    </source>
</evidence>
<dbReference type="PANTHER" id="PTHR45626">
    <property type="entry name" value="TRANSCRIPTION TERMINATION FACTOR 2-RELATED"/>
    <property type="match status" value="1"/>
</dbReference>
<feature type="non-terminal residue" evidence="6">
    <location>
        <position position="1"/>
    </location>
</feature>
<dbReference type="InterPro" id="IPR050628">
    <property type="entry name" value="SNF2_RAD54_helicase_TF"/>
</dbReference>
<feature type="domain" description="Helicase C-terminal" evidence="5">
    <location>
        <begin position="1"/>
        <end position="141"/>
    </location>
</feature>